<proteinExistence type="predicted"/>
<feature type="region of interest" description="Disordered" evidence="1">
    <location>
        <begin position="26"/>
        <end position="61"/>
    </location>
</feature>
<keyword evidence="3" id="KW-1185">Reference proteome</keyword>
<comment type="caution">
    <text evidence="2">The sequence shown here is derived from an EMBL/GenBank/DDBJ whole genome shotgun (WGS) entry which is preliminary data.</text>
</comment>
<evidence type="ECO:0000313" key="3">
    <source>
        <dbReference type="Proteomes" id="UP001152622"/>
    </source>
</evidence>
<evidence type="ECO:0000313" key="2">
    <source>
        <dbReference type="EMBL" id="KAJ8368641.1"/>
    </source>
</evidence>
<evidence type="ECO:0000256" key="1">
    <source>
        <dbReference type="SAM" id="MobiDB-lite"/>
    </source>
</evidence>
<reference evidence="2" key="1">
    <citation type="journal article" date="2023" name="Science">
        <title>Genome structures resolve the early diversification of teleost fishes.</title>
        <authorList>
            <person name="Parey E."/>
            <person name="Louis A."/>
            <person name="Montfort J."/>
            <person name="Bouchez O."/>
            <person name="Roques C."/>
            <person name="Iampietro C."/>
            <person name="Lluch J."/>
            <person name="Castinel A."/>
            <person name="Donnadieu C."/>
            <person name="Desvignes T."/>
            <person name="Floi Bucao C."/>
            <person name="Jouanno E."/>
            <person name="Wen M."/>
            <person name="Mejri S."/>
            <person name="Dirks R."/>
            <person name="Jansen H."/>
            <person name="Henkel C."/>
            <person name="Chen W.J."/>
            <person name="Zahm M."/>
            <person name="Cabau C."/>
            <person name="Klopp C."/>
            <person name="Thompson A.W."/>
            <person name="Robinson-Rechavi M."/>
            <person name="Braasch I."/>
            <person name="Lecointre G."/>
            <person name="Bobe J."/>
            <person name="Postlethwait J.H."/>
            <person name="Berthelot C."/>
            <person name="Roest Crollius H."/>
            <person name="Guiguen Y."/>
        </authorList>
    </citation>
    <scope>NUCLEOTIDE SEQUENCE</scope>
    <source>
        <strain evidence="2">WJC10195</strain>
    </source>
</reference>
<dbReference type="AlphaFoldDB" id="A0A9Q1J620"/>
<protein>
    <submittedName>
        <fullName evidence="2">Uncharacterized protein</fullName>
    </submittedName>
</protein>
<name>A0A9Q1J620_SYNKA</name>
<organism evidence="2 3">
    <name type="scientific">Synaphobranchus kaupii</name>
    <name type="common">Kaup's arrowtooth eel</name>
    <dbReference type="NCBI Taxonomy" id="118154"/>
    <lineage>
        <taxon>Eukaryota</taxon>
        <taxon>Metazoa</taxon>
        <taxon>Chordata</taxon>
        <taxon>Craniata</taxon>
        <taxon>Vertebrata</taxon>
        <taxon>Euteleostomi</taxon>
        <taxon>Actinopterygii</taxon>
        <taxon>Neopterygii</taxon>
        <taxon>Teleostei</taxon>
        <taxon>Anguilliformes</taxon>
        <taxon>Synaphobranchidae</taxon>
        <taxon>Synaphobranchus</taxon>
    </lineage>
</organism>
<dbReference type="Proteomes" id="UP001152622">
    <property type="component" value="Chromosome 3"/>
</dbReference>
<sequence>MCITFITTVLQVIHKYTHAAILVSSPSGRGKKAPSFNTPVAKPRRFGSVGSSGRTKRNVDDAGNRADRWFCPAQRLV</sequence>
<dbReference type="EMBL" id="JAINUF010000003">
    <property type="protein sequence ID" value="KAJ8368641.1"/>
    <property type="molecule type" value="Genomic_DNA"/>
</dbReference>
<accession>A0A9Q1J620</accession>
<gene>
    <name evidence="2" type="ORF">SKAU_G00086690</name>
</gene>